<dbReference type="InterPro" id="IPR036291">
    <property type="entry name" value="NAD(P)-bd_dom_sf"/>
</dbReference>
<keyword evidence="5" id="KW-1185">Reference proteome</keyword>
<keyword evidence="3" id="KW-0560">Oxidoreductase</keyword>
<dbReference type="Gene3D" id="3.90.25.10">
    <property type="entry name" value="UDP-galactose 4-epimerase, domain 1"/>
    <property type="match status" value="1"/>
</dbReference>
<dbReference type="AlphaFoldDB" id="A0A1S3U825"/>
<name>A0A1S3U825_VIGRR</name>
<organism evidence="5 6">
    <name type="scientific">Vigna radiata var. radiata</name>
    <name type="common">Mung bean</name>
    <name type="synonym">Phaseolus aureus</name>
    <dbReference type="NCBI Taxonomy" id="3916"/>
    <lineage>
        <taxon>Eukaryota</taxon>
        <taxon>Viridiplantae</taxon>
        <taxon>Streptophyta</taxon>
        <taxon>Embryophyta</taxon>
        <taxon>Tracheophyta</taxon>
        <taxon>Spermatophyta</taxon>
        <taxon>Magnoliopsida</taxon>
        <taxon>eudicotyledons</taxon>
        <taxon>Gunneridae</taxon>
        <taxon>Pentapetalae</taxon>
        <taxon>rosids</taxon>
        <taxon>fabids</taxon>
        <taxon>Fabales</taxon>
        <taxon>Fabaceae</taxon>
        <taxon>Papilionoideae</taxon>
        <taxon>50 kb inversion clade</taxon>
        <taxon>NPAAA clade</taxon>
        <taxon>indigoferoid/millettioid clade</taxon>
        <taxon>Phaseoleae</taxon>
        <taxon>Vigna</taxon>
    </lineage>
</organism>
<dbReference type="Pfam" id="PF05368">
    <property type="entry name" value="NmrA"/>
    <property type="match status" value="1"/>
</dbReference>
<dbReference type="Gene3D" id="3.40.50.720">
    <property type="entry name" value="NAD(P)-binding Rossmann-like Domain"/>
    <property type="match status" value="1"/>
</dbReference>
<dbReference type="RefSeq" id="XP_014502129.1">
    <property type="nucleotide sequence ID" value="XM_014646643.2"/>
</dbReference>
<comment type="similarity">
    <text evidence="1">Belongs to the NmrA-type oxidoreductase family. Isoflavone reductase subfamily.</text>
</comment>
<dbReference type="PANTHER" id="PTHR43349:SF35">
    <property type="entry name" value="PHENYLCOUMARAN BENZYLIC ETHER REDUCTASE 1"/>
    <property type="match status" value="1"/>
</dbReference>
<dbReference type="STRING" id="3916.A0A1S3U825"/>
<dbReference type="SUPFAM" id="SSF51735">
    <property type="entry name" value="NAD(P)-binding Rossmann-fold domains"/>
    <property type="match status" value="1"/>
</dbReference>
<protein>
    <submittedName>
        <fullName evidence="6 7">Isoflavone reductase homolog</fullName>
    </submittedName>
</protein>
<dbReference type="RefSeq" id="XP_022636783.1">
    <property type="nucleotide sequence ID" value="XM_022781062.1"/>
</dbReference>
<reference evidence="5" key="1">
    <citation type="journal article" date="2014" name="Nat. Commun.">
        <title>Genome sequence of mungbean and insights into evolution within Vigna species.</title>
        <authorList>
            <person name="Kang Y.J."/>
            <person name="Kim S.K."/>
            <person name="Kim M.Y."/>
            <person name="Lestari P."/>
            <person name="Kim K.H."/>
            <person name="Ha B.K."/>
            <person name="Jun T.H."/>
            <person name="Hwang W.J."/>
            <person name="Lee T."/>
            <person name="Lee J."/>
            <person name="Shim S."/>
            <person name="Yoon M.Y."/>
            <person name="Jang Y.E."/>
            <person name="Han K.S."/>
            <person name="Taeprayoon P."/>
            <person name="Yoon N."/>
            <person name="Somta P."/>
            <person name="Tanya P."/>
            <person name="Kim K.S."/>
            <person name="Gwag J.G."/>
            <person name="Moon J.K."/>
            <person name="Lee Y.H."/>
            <person name="Park B.S."/>
            <person name="Bombarely A."/>
            <person name="Doyle J.J."/>
            <person name="Jackson S.A."/>
            <person name="Schafleitner R."/>
            <person name="Srinives P."/>
            <person name="Varshney R.K."/>
            <person name="Lee S.H."/>
        </authorList>
    </citation>
    <scope>NUCLEOTIDE SEQUENCE [LARGE SCALE GENOMIC DNA]</scope>
    <source>
        <strain evidence="5">cv. VC1973A</strain>
    </source>
</reference>
<evidence type="ECO:0000313" key="5">
    <source>
        <dbReference type="Proteomes" id="UP000087766"/>
    </source>
</evidence>
<dbReference type="InterPro" id="IPR045312">
    <property type="entry name" value="PCBER-like"/>
</dbReference>
<sequence length="311" mass="34520">MAGNSSKSKILFIGGTGYTGKFLVEASARAGHPTFLLVRESTLSNPAKSSLIHNFQSLGVNIVFGDLYDYQSLLNAIKQVDVVFSTVPRSHLAEQDNIISAIKEAGNVKKFYPSEFGHDVDRNHAVEPATIAYAKKAKIRRTIEAEGIPYTYVSCNFFDGHFLSTLSQPGATTPPRDKIIILGNGNPKAVFNKEEDVATYTINSVDDPRTLNKILYIRPPNNTLSFNELVTLWEKKISKTLERIYVPEEQVLKQIQESSPPLNILLAFKHAAYVKGDHANFEIESSFGVEASALYPDVKYTTVDDYLNNLV</sequence>
<gene>
    <name evidence="6 7" type="primary">LOC106762640</name>
</gene>
<dbReference type="InterPro" id="IPR008030">
    <property type="entry name" value="NmrA-like"/>
</dbReference>
<proteinExistence type="inferred from homology"/>
<dbReference type="InterPro" id="IPR050608">
    <property type="entry name" value="NmrA-type/Isoflavone_red_sf"/>
</dbReference>
<evidence type="ECO:0000313" key="6">
    <source>
        <dbReference type="RefSeq" id="XP_014502129.1"/>
    </source>
</evidence>
<evidence type="ECO:0000313" key="7">
    <source>
        <dbReference type="RefSeq" id="XP_022636783.1"/>
    </source>
</evidence>
<feature type="domain" description="NmrA-like" evidence="4">
    <location>
        <begin position="7"/>
        <end position="307"/>
    </location>
</feature>
<evidence type="ECO:0000259" key="4">
    <source>
        <dbReference type="Pfam" id="PF05368"/>
    </source>
</evidence>
<keyword evidence="2" id="KW-0521">NADP</keyword>
<reference evidence="6 7" key="2">
    <citation type="submission" date="2025-04" db="UniProtKB">
        <authorList>
            <consortium name="RefSeq"/>
        </authorList>
    </citation>
    <scope>IDENTIFICATION</scope>
    <source>
        <tissue evidence="6 7">Leaf</tissue>
    </source>
</reference>
<dbReference type="GO" id="GO:0016491">
    <property type="term" value="F:oxidoreductase activity"/>
    <property type="evidence" value="ECO:0007669"/>
    <property type="project" value="UniProtKB-KW"/>
</dbReference>
<dbReference type="OrthoDB" id="419598at2759"/>
<accession>A0A1S3U825</accession>
<dbReference type="Proteomes" id="UP000087766">
    <property type="component" value="Chromosome 5"/>
</dbReference>
<dbReference type="PANTHER" id="PTHR43349">
    <property type="entry name" value="PINORESINOL REDUCTASE-RELATED"/>
    <property type="match status" value="1"/>
</dbReference>
<dbReference type="CDD" id="cd05259">
    <property type="entry name" value="PCBER_SDR_a"/>
    <property type="match status" value="1"/>
</dbReference>
<dbReference type="GeneID" id="106762640"/>
<evidence type="ECO:0000256" key="3">
    <source>
        <dbReference type="ARBA" id="ARBA00023002"/>
    </source>
</evidence>
<evidence type="ECO:0000256" key="2">
    <source>
        <dbReference type="ARBA" id="ARBA00022857"/>
    </source>
</evidence>
<dbReference type="KEGG" id="vra:106762640"/>
<dbReference type="GO" id="GO:0009807">
    <property type="term" value="P:lignan biosynthetic process"/>
    <property type="evidence" value="ECO:0007669"/>
    <property type="project" value="UniProtKB-ARBA"/>
</dbReference>
<evidence type="ECO:0000256" key="1">
    <source>
        <dbReference type="ARBA" id="ARBA00005725"/>
    </source>
</evidence>